<organism evidence="2 3">
    <name type="scientific">Hymenobacter koreensis</name>
    <dbReference type="NCBI Taxonomy" id="1084523"/>
    <lineage>
        <taxon>Bacteria</taxon>
        <taxon>Pseudomonadati</taxon>
        <taxon>Bacteroidota</taxon>
        <taxon>Cytophagia</taxon>
        <taxon>Cytophagales</taxon>
        <taxon>Hymenobacteraceae</taxon>
        <taxon>Hymenobacter</taxon>
    </lineage>
</organism>
<feature type="transmembrane region" description="Helical" evidence="1">
    <location>
        <begin position="28"/>
        <end position="47"/>
    </location>
</feature>
<dbReference type="EMBL" id="BAABHA010000010">
    <property type="protein sequence ID" value="GAA4386008.1"/>
    <property type="molecule type" value="Genomic_DNA"/>
</dbReference>
<reference evidence="3" key="1">
    <citation type="journal article" date="2019" name="Int. J. Syst. Evol. Microbiol.">
        <title>The Global Catalogue of Microorganisms (GCM) 10K type strain sequencing project: providing services to taxonomists for standard genome sequencing and annotation.</title>
        <authorList>
            <consortium name="The Broad Institute Genomics Platform"/>
            <consortium name="The Broad Institute Genome Sequencing Center for Infectious Disease"/>
            <person name="Wu L."/>
            <person name="Ma J."/>
        </authorList>
    </citation>
    <scope>NUCLEOTIDE SEQUENCE [LARGE SCALE GENOMIC DNA]</scope>
    <source>
        <strain evidence="3">JCM 17924</strain>
    </source>
</reference>
<feature type="transmembrane region" description="Helical" evidence="1">
    <location>
        <begin position="54"/>
        <end position="72"/>
    </location>
</feature>
<proteinExistence type="predicted"/>
<comment type="caution">
    <text evidence="2">The sequence shown here is derived from an EMBL/GenBank/DDBJ whole genome shotgun (WGS) entry which is preliminary data.</text>
</comment>
<protein>
    <submittedName>
        <fullName evidence="2">Uncharacterized protein</fullName>
    </submittedName>
</protein>
<accession>A0ABP8J6P5</accession>
<keyword evidence="3" id="KW-1185">Reference proteome</keyword>
<dbReference type="Proteomes" id="UP001500454">
    <property type="component" value="Unassembled WGS sequence"/>
</dbReference>
<keyword evidence="1" id="KW-1133">Transmembrane helix</keyword>
<gene>
    <name evidence="2" type="ORF">GCM10023186_30070</name>
</gene>
<keyword evidence="1" id="KW-0812">Transmembrane</keyword>
<evidence type="ECO:0000256" key="1">
    <source>
        <dbReference type="SAM" id="Phobius"/>
    </source>
</evidence>
<evidence type="ECO:0000313" key="3">
    <source>
        <dbReference type="Proteomes" id="UP001500454"/>
    </source>
</evidence>
<sequence length="179" mass="20429">MGLCIHAAAVIWFEEVYSQGEYFQRAFTYRHYLAFAAVALNLAVYFLNRRRFKFTLLGMLLLGLLDVLSFTPDRFSVGMGFGSVRAGIQPLSLLFILGFYLLNRRSSKRLLSRLRTQMLPPPSPQKQAAYHHEQIARFKATYARYSDASLQEIVRRRAVVPDAHAAALQLLQERGLDVS</sequence>
<feature type="transmembrane region" description="Helical" evidence="1">
    <location>
        <begin position="84"/>
        <end position="103"/>
    </location>
</feature>
<keyword evidence="1" id="KW-0472">Membrane</keyword>
<name>A0ABP8J6P5_9BACT</name>
<evidence type="ECO:0000313" key="2">
    <source>
        <dbReference type="EMBL" id="GAA4386008.1"/>
    </source>
</evidence>